<name>A0A3E0LT66_9CHRO</name>
<dbReference type="AlphaFoldDB" id="A0A3E0LT66"/>
<evidence type="ECO:0000313" key="1">
    <source>
        <dbReference type="EMBL" id="REJ50665.1"/>
    </source>
</evidence>
<protein>
    <submittedName>
        <fullName evidence="1">Uncharacterized protein</fullName>
    </submittedName>
</protein>
<sequence length="62" mass="6856">MNQPYPPPQPPRHRGGAGGVGGKWVLAYPHLAMTKNFSIIKNTEYLLAFLSKIDVKGCSVRF</sequence>
<evidence type="ECO:0000313" key="2">
    <source>
        <dbReference type="Proteomes" id="UP000257002"/>
    </source>
</evidence>
<comment type="caution">
    <text evidence="1">The sequence shown here is derived from an EMBL/GenBank/DDBJ whole genome shotgun (WGS) entry which is preliminary data.</text>
</comment>
<accession>A0A3E0LT66</accession>
<dbReference type="EMBL" id="QQWD01000017">
    <property type="protein sequence ID" value="REJ50665.1"/>
    <property type="molecule type" value="Genomic_DNA"/>
</dbReference>
<reference evidence="1 2" key="1">
    <citation type="submission" date="2017-10" db="EMBL/GenBank/DDBJ databases">
        <title>A large-scale comparative metagenomic study reveals the eutrophication-driven functional interactions in six Microcystis-epibionts communities.</title>
        <authorList>
            <person name="Li Q."/>
            <person name="Lin F."/>
        </authorList>
    </citation>
    <scope>NUCLEOTIDE SEQUENCE [LARGE SCALE GENOMIC DNA]</scope>
    <source>
        <strain evidence="1">TW10</strain>
    </source>
</reference>
<dbReference type="Proteomes" id="UP000257002">
    <property type="component" value="Unassembled WGS sequence"/>
</dbReference>
<gene>
    <name evidence="1" type="ORF">DWQ51_14860</name>
</gene>
<organism evidence="1 2">
    <name type="scientific">Microcystis wesenbergii TW10</name>
    <dbReference type="NCBI Taxonomy" id="2060474"/>
    <lineage>
        <taxon>Bacteria</taxon>
        <taxon>Bacillati</taxon>
        <taxon>Cyanobacteriota</taxon>
        <taxon>Cyanophyceae</taxon>
        <taxon>Oscillatoriophycideae</taxon>
        <taxon>Chroococcales</taxon>
        <taxon>Microcystaceae</taxon>
        <taxon>Microcystis</taxon>
    </lineage>
</organism>
<proteinExistence type="predicted"/>